<organism evidence="1">
    <name type="scientific">Rhizophora mucronata</name>
    <name type="common">Asiatic mangrove</name>
    <dbReference type="NCBI Taxonomy" id="61149"/>
    <lineage>
        <taxon>Eukaryota</taxon>
        <taxon>Viridiplantae</taxon>
        <taxon>Streptophyta</taxon>
        <taxon>Embryophyta</taxon>
        <taxon>Tracheophyta</taxon>
        <taxon>Spermatophyta</taxon>
        <taxon>Magnoliopsida</taxon>
        <taxon>eudicotyledons</taxon>
        <taxon>Gunneridae</taxon>
        <taxon>Pentapetalae</taxon>
        <taxon>rosids</taxon>
        <taxon>fabids</taxon>
        <taxon>Malpighiales</taxon>
        <taxon>Rhizophoraceae</taxon>
        <taxon>Rhizophora</taxon>
    </lineage>
</organism>
<evidence type="ECO:0000313" key="1">
    <source>
        <dbReference type="EMBL" id="MBX47828.1"/>
    </source>
</evidence>
<proteinExistence type="predicted"/>
<accession>A0A2P2NZ95</accession>
<name>A0A2P2NZ95_RHIMU</name>
<protein>
    <submittedName>
        <fullName evidence="1">Uncharacterized protein</fullName>
    </submittedName>
</protein>
<sequence length="52" mass="6186">MSKVRGYYTISLEQSIRTHKQADSLDPFFSLNFYLPGVLHHWQLEKAPFKLF</sequence>
<dbReference type="AlphaFoldDB" id="A0A2P2NZ95"/>
<reference evidence="1" key="1">
    <citation type="submission" date="2018-02" db="EMBL/GenBank/DDBJ databases">
        <title>Rhizophora mucronata_Transcriptome.</title>
        <authorList>
            <person name="Meera S.P."/>
            <person name="Sreeshan A."/>
            <person name="Augustine A."/>
        </authorList>
    </citation>
    <scope>NUCLEOTIDE SEQUENCE</scope>
    <source>
        <tissue evidence="1">Leaf</tissue>
    </source>
</reference>
<dbReference type="EMBL" id="GGEC01067344">
    <property type="protein sequence ID" value="MBX47828.1"/>
    <property type="molecule type" value="Transcribed_RNA"/>
</dbReference>